<dbReference type="InParanoid" id="M4C185"/>
<feature type="signal peptide" evidence="1">
    <location>
        <begin position="1"/>
        <end position="22"/>
    </location>
</feature>
<evidence type="ECO:0000313" key="3">
    <source>
        <dbReference type="Proteomes" id="UP000011713"/>
    </source>
</evidence>
<evidence type="ECO:0000313" key="2">
    <source>
        <dbReference type="EnsemblProtists" id="HpaP812823"/>
    </source>
</evidence>
<dbReference type="HOGENOM" id="CLU_2054206_0_0_1"/>
<keyword evidence="1" id="KW-0732">Signal</keyword>
<sequence>MKWLCITTNCKLLFCLESPSLAIRVASHLPSELERGVDALASEATNASLGEPTRQKSGMNGYRRRRRKQMVSVAVFQVNFSGRVSRRRRRHRIDTTVESHKAFASLSAVVTVLTFKATLI</sequence>
<evidence type="ECO:0008006" key="4">
    <source>
        <dbReference type="Google" id="ProtNLM"/>
    </source>
</evidence>
<reference evidence="3" key="1">
    <citation type="journal article" date="2010" name="Science">
        <title>Signatures of adaptation to obligate biotrophy in the Hyaloperonospora arabidopsidis genome.</title>
        <authorList>
            <person name="Baxter L."/>
            <person name="Tripathy S."/>
            <person name="Ishaque N."/>
            <person name="Boot N."/>
            <person name="Cabral A."/>
            <person name="Kemen E."/>
            <person name="Thines M."/>
            <person name="Ah-Fong A."/>
            <person name="Anderson R."/>
            <person name="Badejoko W."/>
            <person name="Bittner-Eddy P."/>
            <person name="Boore J.L."/>
            <person name="Chibucos M.C."/>
            <person name="Coates M."/>
            <person name="Dehal P."/>
            <person name="Delehaunty K."/>
            <person name="Dong S."/>
            <person name="Downton P."/>
            <person name="Dumas B."/>
            <person name="Fabro G."/>
            <person name="Fronick C."/>
            <person name="Fuerstenberg S.I."/>
            <person name="Fulton L."/>
            <person name="Gaulin E."/>
            <person name="Govers F."/>
            <person name="Hughes L."/>
            <person name="Humphray S."/>
            <person name="Jiang R.H."/>
            <person name="Judelson H."/>
            <person name="Kamoun S."/>
            <person name="Kyung K."/>
            <person name="Meijer H."/>
            <person name="Minx P."/>
            <person name="Morris P."/>
            <person name="Nelson J."/>
            <person name="Phuntumart V."/>
            <person name="Qutob D."/>
            <person name="Rehmany A."/>
            <person name="Rougon-Cardoso A."/>
            <person name="Ryden P."/>
            <person name="Torto-Alalibo T."/>
            <person name="Studholme D."/>
            <person name="Wang Y."/>
            <person name="Win J."/>
            <person name="Wood J."/>
            <person name="Clifton S.W."/>
            <person name="Rogers J."/>
            <person name="Van den Ackerveken G."/>
            <person name="Jones J.D."/>
            <person name="McDowell J.M."/>
            <person name="Beynon J."/>
            <person name="Tyler B.M."/>
        </authorList>
    </citation>
    <scope>NUCLEOTIDE SEQUENCE [LARGE SCALE GENOMIC DNA]</scope>
    <source>
        <strain evidence="3">Emoy2</strain>
    </source>
</reference>
<evidence type="ECO:0000256" key="1">
    <source>
        <dbReference type="SAM" id="SignalP"/>
    </source>
</evidence>
<dbReference type="VEuPathDB" id="FungiDB:HpaG812823"/>
<dbReference type="Proteomes" id="UP000011713">
    <property type="component" value="Unassembled WGS sequence"/>
</dbReference>
<keyword evidence="3" id="KW-1185">Reference proteome</keyword>
<organism evidence="2 3">
    <name type="scientific">Hyaloperonospora arabidopsidis (strain Emoy2)</name>
    <name type="common">Downy mildew agent</name>
    <name type="synonym">Peronospora arabidopsidis</name>
    <dbReference type="NCBI Taxonomy" id="559515"/>
    <lineage>
        <taxon>Eukaryota</taxon>
        <taxon>Sar</taxon>
        <taxon>Stramenopiles</taxon>
        <taxon>Oomycota</taxon>
        <taxon>Peronosporomycetes</taxon>
        <taxon>Peronosporales</taxon>
        <taxon>Peronosporaceae</taxon>
        <taxon>Hyaloperonospora</taxon>
    </lineage>
</organism>
<dbReference type="AlphaFoldDB" id="M4C185"/>
<proteinExistence type="predicted"/>
<reference evidence="2" key="2">
    <citation type="submission" date="2015-06" db="UniProtKB">
        <authorList>
            <consortium name="EnsemblProtists"/>
        </authorList>
    </citation>
    <scope>IDENTIFICATION</scope>
    <source>
        <strain evidence="2">Emoy2</strain>
    </source>
</reference>
<protein>
    <recommendedName>
        <fullName evidence="4">RxLR effector candidate protein</fullName>
    </recommendedName>
</protein>
<feature type="chain" id="PRO_5004049566" description="RxLR effector candidate protein" evidence="1">
    <location>
        <begin position="23"/>
        <end position="120"/>
    </location>
</feature>
<name>M4C185_HYAAE</name>
<dbReference type="EnsemblProtists" id="HpaT812823">
    <property type="protein sequence ID" value="HpaP812823"/>
    <property type="gene ID" value="HpaG812823"/>
</dbReference>
<dbReference type="EMBL" id="JH598090">
    <property type="status" value="NOT_ANNOTATED_CDS"/>
    <property type="molecule type" value="Genomic_DNA"/>
</dbReference>
<accession>M4C185</accession>